<keyword evidence="8" id="KW-0378">Hydrolase</keyword>
<dbReference type="EMBL" id="FNAO01000007">
    <property type="protein sequence ID" value="SDE77622.1"/>
    <property type="molecule type" value="Genomic_DNA"/>
</dbReference>
<dbReference type="InterPro" id="IPR041546">
    <property type="entry name" value="ClpA/ClpB_AAA_lid"/>
</dbReference>
<keyword evidence="4" id="KW-0143">Chaperone</keyword>
<dbReference type="PRINTS" id="PR00300">
    <property type="entry name" value="CLPPROTEASEA"/>
</dbReference>
<dbReference type="InterPro" id="IPR003593">
    <property type="entry name" value="AAA+_ATPase"/>
</dbReference>
<keyword evidence="3 8" id="KW-0067">ATP-binding</keyword>
<dbReference type="SUPFAM" id="SSF52540">
    <property type="entry name" value="P-loop containing nucleoside triphosphate hydrolases"/>
    <property type="match status" value="2"/>
</dbReference>
<gene>
    <name evidence="8" type="ORF">SAMN05421636_107212</name>
</gene>
<evidence type="ECO:0000313" key="8">
    <source>
        <dbReference type="EMBL" id="SDE77622.1"/>
    </source>
</evidence>
<evidence type="ECO:0000256" key="4">
    <source>
        <dbReference type="ARBA" id="ARBA00023186"/>
    </source>
</evidence>
<proteinExistence type="predicted"/>
<feature type="domain" description="AAA+ ATPase" evidence="6">
    <location>
        <begin position="559"/>
        <end position="697"/>
    </location>
</feature>
<dbReference type="Gene3D" id="4.10.860.10">
    <property type="entry name" value="UVR domain"/>
    <property type="match status" value="1"/>
</dbReference>
<dbReference type="Pfam" id="PF10431">
    <property type="entry name" value="ClpB_D2-small"/>
    <property type="match status" value="1"/>
</dbReference>
<dbReference type="GO" id="GO:0034605">
    <property type="term" value="P:cellular response to heat"/>
    <property type="evidence" value="ECO:0007669"/>
    <property type="project" value="TreeGrafter"/>
</dbReference>
<dbReference type="Pfam" id="PF02861">
    <property type="entry name" value="Clp_N"/>
    <property type="match status" value="1"/>
</dbReference>
<dbReference type="InterPro" id="IPR003959">
    <property type="entry name" value="ATPase_AAA_core"/>
</dbReference>
<dbReference type="Pfam" id="PF07724">
    <property type="entry name" value="AAA_2"/>
    <property type="match status" value="1"/>
</dbReference>
<dbReference type="Gene3D" id="3.40.50.300">
    <property type="entry name" value="P-loop containing nucleotide triphosphate hydrolases"/>
    <property type="match status" value="2"/>
</dbReference>
<dbReference type="PROSITE" id="PS00675">
    <property type="entry name" value="SIGMA54_INTERACT_1"/>
    <property type="match status" value="1"/>
</dbReference>
<dbReference type="AlphaFoldDB" id="A0A1G7FNY9"/>
<organism evidence="8 9">
    <name type="scientific">Pricia antarctica</name>
    <dbReference type="NCBI Taxonomy" id="641691"/>
    <lineage>
        <taxon>Bacteria</taxon>
        <taxon>Pseudomonadati</taxon>
        <taxon>Bacteroidota</taxon>
        <taxon>Flavobacteriia</taxon>
        <taxon>Flavobacteriales</taxon>
        <taxon>Flavobacteriaceae</taxon>
        <taxon>Pricia</taxon>
    </lineage>
</organism>
<feature type="domain" description="AAA+ ATPase" evidence="6">
    <location>
        <begin position="201"/>
        <end position="343"/>
    </location>
</feature>
<evidence type="ECO:0000256" key="5">
    <source>
        <dbReference type="SAM" id="Coils"/>
    </source>
</evidence>
<dbReference type="SUPFAM" id="SSF81923">
    <property type="entry name" value="Double Clp-N motif"/>
    <property type="match status" value="1"/>
</dbReference>
<sequence length="821" mass="91294">MHPELEKAIHIATQIAEEHQHESFGPPHLVKAVLNRDLSLLRSLHVLGVDVYFIEEWADVNLESYPKKSRRSLEVRASSAAKMVFIEAEDIQVKLNKEDADLICLFVSAITPGVGFSFDQLKSLPISSTELLDGLMNHLKGTSKTEVSTGDNALAVNTGSSDILKKYTKDLLSEAEKGYYAPIINRDKELKMIAEILSRKSKPNVIVQGETGVGKTVLIHNLASEIYHRKIVAILKDASLLEVDTAALLSGASYKGEVEDRLQHIFNEAKALPKPILFIDDFHSLLQDSSASQGILNVIKSELNKGEVILIGATTPDSYRKHIAADNTLGRRFESVTLQEPDNETAFRILKSVGQTYMEHHGLEIEAETLRESIRLAQRYLKEKSLPDSALDLVDRTMAAANVSKQSLPGDLKTLKSEIDAIEKKAKKLSEEEKNKEIDWIYMMLKNLLSPLVLGKFDTENAFRFPGYTEKIKYIKGLLKSVEDHAKKERTDIDGADLAAMVSNITGIPAGKVQTQERERLMDMEDTLKKRVIGQDNAVQTVAEAIIESRSGLSKAGQPIGSFFFSGPTGTGKTELAKSLAEFLFNDESAIIRFDMSEFKEEHSAALLYGAPPGYVGYEEGGVLVNKIRQKPYSIVLFDEIEKAHQSVFDVFLQILDEGKLSDRLGKEGDFSNAVILFTSNIGSEFITKSIEGGTTPTSEELMDIMAPYFRPEFLGRITEIVPFAPISKNDVPYIFDLHLKKELLALTEKLGITLEIDTKTKNHLSLDGFSSTYGVRPLKAVIRNKLKRPLSKMIISGQIKAPQKVKIALRDKEIVFTVMK</sequence>
<dbReference type="InterPro" id="IPR001270">
    <property type="entry name" value="ClpA/B"/>
</dbReference>
<dbReference type="PANTHER" id="PTHR11638">
    <property type="entry name" value="ATP-DEPENDENT CLP PROTEASE"/>
    <property type="match status" value="1"/>
</dbReference>
<keyword evidence="1" id="KW-0677">Repeat</keyword>
<evidence type="ECO:0000256" key="3">
    <source>
        <dbReference type="ARBA" id="ARBA00022840"/>
    </source>
</evidence>
<dbReference type="InterPro" id="IPR050130">
    <property type="entry name" value="ClpA_ClpB"/>
</dbReference>
<evidence type="ECO:0000256" key="2">
    <source>
        <dbReference type="ARBA" id="ARBA00022741"/>
    </source>
</evidence>
<protein>
    <submittedName>
        <fullName evidence="8">ATP-dependent Clp protease ATP-binding subunit ClpA</fullName>
    </submittedName>
</protein>
<feature type="coiled-coil region" evidence="5">
    <location>
        <begin position="412"/>
        <end position="439"/>
    </location>
</feature>
<dbReference type="Pfam" id="PF00004">
    <property type="entry name" value="AAA"/>
    <property type="match status" value="1"/>
</dbReference>
<evidence type="ECO:0000313" key="9">
    <source>
        <dbReference type="Proteomes" id="UP000199109"/>
    </source>
</evidence>
<name>A0A1G7FNY9_9FLAO</name>
<keyword evidence="9" id="KW-1185">Reference proteome</keyword>
<feature type="domain" description="Clp ATPase C-terminal" evidence="7">
    <location>
        <begin position="727"/>
        <end position="817"/>
    </location>
</feature>
<dbReference type="GO" id="GO:0016887">
    <property type="term" value="F:ATP hydrolysis activity"/>
    <property type="evidence" value="ECO:0007669"/>
    <property type="project" value="InterPro"/>
</dbReference>
<evidence type="ECO:0000256" key="1">
    <source>
        <dbReference type="ARBA" id="ARBA00022737"/>
    </source>
</evidence>
<dbReference type="InterPro" id="IPR004176">
    <property type="entry name" value="Clp_R_N"/>
</dbReference>
<dbReference type="InterPro" id="IPR025662">
    <property type="entry name" value="Sigma_54_int_dom_ATP-bd_1"/>
</dbReference>
<dbReference type="Gene3D" id="1.10.8.60">
    <property type="match status" value="2"/>
</dbReference>
<dbReference type="GO" id="GO:0006508">
    <property type="term" value="P:proteolysis"/>
    <property type="evidence" value="ECO:0007669"/>
    <property type="project" value="UniProtKB-KW"/>
</dbReference>
<dbReference type="Pfam" id="PF17871">
    <property type="entry name" value="AAA_lid_9"/>
    <property type="match status" value="1"/>
</dbReference>
<dbReference type="SMART" id="SM01086">
    <property type="entry name" value="ClpB_D2-small"/>
    <property type="match status" value="1"/>
</dbReference>
<keyword evidence="2" id="KW-0547">Nucleotide-binding</keyword>
<dbReference type="RefSeq" id="WP_091870610.1">
    <property type="nucleotide sequence ID" value="NZ_FNAO01000007.1"/>
</dbReference>
<dbReference type="InterPro" id="IPR036628">
    <property type="entry name" value="Clp_N_dom_sf"/>
</dbReference>
<dbReference type="GO" id="GO:0005524">
    <property type="term" value="F:ATP binding"/>
    <property type="evidence" value="ECO:0007669"/>
    <property type="project" value="UniProtKB-KW"/>
</dbReference>
<dbReference type="PANTHER" id="PTHR11638:SF18">
    <property type="entry name" value="HEAT SHOCK PROTEIN 104"/>
    <property type="match status" value="1"/>
</dbReference>
<dbReference type="GO" id="GO:0008233">
    <property type="term" value="F:peptidase activity"/>
    <property type="evidence" value="ECO:0007669"/>
    <property type="project" value="UniProtKB-KW"/>
</dbReference>
<evidence type="ECO:0000259" key="7">
    <source>
        <dbReference type="SMART" id="SM01086"/>
    </source>
</evidence>
<reference evidence="8 9" key="1">
    <citation type="submission" date="2016-10" db="EMBL/GenBank/DDBJ databases">
        <authorList>
            <person name="de Groot N.N."/>
        </authorList>
    </citation>
    <scope>NUCLEOTIDE SEQUENCE [LARGE SCALE GENOMIC DNA]</scope>
    <source>
        <strain evidence="8 9">DSM 23421</strain>
    </source>
</reference>
<dbReference type="FunFam" id="3.40.50.300:FF:000025">
    <property type="entry name" value="ATP-dependent Clp protease subunit"/>
    <property type="match status" value="1"/>
</dbReference>
<dbReference type="STRING" id="641691.SAMN05421636_107212"/>
<dbReference type="Gene3D" id="1.10.1780.10">
    <property type="entry name" value="Clp, N-terminal domain"/>
    <property type="match status" value="1"/>
</dbReference>
<dbReference type="SMART" id="SM00382">
    <property type="entry name" value="AAA"/>
    <property type="match status" value="2"/>
</dbReference>
<keyword evidence="5" id="KW-0175">Coiled coil</keyword>
<dbReference type="CDD" id="cd19499">
    <property type="entry name" value="RecA-like_ClpB_Hsp104-like"/>
    <property type="match status" value="1"/>
</dbReference>
<dbReference type="InterPro" id="IPR019489">
    <property type="entry name" value="Clp_ATPase_C"/>
</dbReference>
<dbReference type="CDD" id="cd00009">
    <property type="entry name" value="AAA"/>
    <property type="match status" value="1"/>
</dbReference>
<dbReference type="GO" id="GO:0005737">
    <property type="term" value="C:cytoplasm"/>
    <property type="evidence" value="ECO:0007669"/>
    <property type="project" value="TreeGrafter"/>
</dbReference>
<dbReference type="Proteomes" id="UP000199109">
    <property type="component" value="Unassembled WGS sequence"/>
</dbReference>
<accession>A0A1G7FNY9</accession>
<evidence type="ECO:0000259" key="6">
    <source>
        <dbReference type="SMART" id="SM00382"/>
    </source>
</evidence>
<dbReference type="OrthoDB" id="9803641at2"/>
<dbReference type="InterPro" id="IPR027417">
    <property type="entry name" value="P-loop_NTPase"/>
</dbReference>
<keyword evidence="8" id="KW-0645">Protease</keyword>